<feature type="compositionally biased region" description="Basic and acidic residues" evidence="1">
    <location>
        <begin position="74"/>
        <end position="89"/>
    </location>
</feature>
<dbReference type="AlphaFoldDB" id="A0A518CQQ1"/>
<keyword evidence="3" id="KW-1185">Reference proteome</keyword>
<dbReference type="RefSeq" id="WP_144997001.1">
    <property type="nucleotide sequence ID" value="NZ_CP036281.1"/>
</dbReference>
<dbReference type="KEGG" id="plon:Pla110_32990"/>
<reference evidence="2 3" key="1">
    <citation type="submission" date="2019-02" db="EMBL/GenBank/DDBJ databases">
        <title>Deep-cultivation of Planctomycetes and their phenomic and genomic characterization uncovers novel biology.</title>
        <authorList>
            <person name="Wiegand S."/>
            <person name="Jogler M."/>
            <person name="Boedeker C."/>
            <person name="Pinto D."/>
            <person name="Vollmers J."/>
            <person name="Rivas-Marin E."/>
            <person name="Kohn T."/>
            <person name="Peeters S.H."/>
            <person name="Heuer A."/>
            <person name="Rast P."/>
            <person name="Oberbeckmann S."/>
            <person name="Bunk B."/>
            <person name="Jeske O."/>
            <person name="Meyerdierks A."/>
            <person name="Storesund J.E."/>
            <person name="Kallscheuer N."/>
            <person name="Luecker S."/>
            <person name="Lage O.M."/>
            <person name="Pohl T."/>
            <person name="Merkel B.J."/>
            <person name="Hornburger P."/>
            <person name="Mueller R.-W."/>
            <person name="Bruemmer F."/>
            <person name="Labrenz M."/>
            <person name="Spormann A.M."/>
            <person name="Op den Camp H."/>
            <person name="Overmann J."/>
            <person name="Amann R."/>
            <person name="Jetten M.S.M."/>
            <person name="Mascher T."/>
            <person name="Medema M.H."/>
            <person name="Devos D.P."/>
            <person name="Kaster A.-K."/>
            <person name="Ovreas L."/>
            <person name="Rohde M."/>
            <person name="Galperin M.Y."/>
            <person name="Jogler C."/>
        </authorList>
    </citation>
    <scope>NUCLEOTIDE SEQUENCE [LARGE SCALE GENOMIC DNA]</scope>
    <source>
        <strain evidence="2 3">Pla110</strain>
    </source>
</reference>
<dbReference type="EMBL" id="CP036281">
    <property type="protein sequence ID" value="QDU81557.1"/>
    <property type="molecule type" value="Genomic_DNA"/>
</dbReference>
<feature type="region of interest" description="Disordered" evidence="1">
    <location>
        <begin position="74"/>
        <end position="111"/>
    </location>
</feature>
<organism evidence="2 3">
    <name type="scientific">Polystyrenella longa</name>
    <dbReference type="NCBI Taxonomy" id="2528007"/>
    <lineage>
        <taxon>Bacteria</taxon>
        <taxon>Pseudomonadati</taxon>
        <taxon>Planctomycetota</taxon>
        <taxon>Planctomycetia</taxon>
        <taxon>Planctomycetales</taxon>
        <taxon>Planctomycetaceae</taxon>
        <taxon>Polystyrenella</taxon>
    </lineage>
</organism>
<evidence type="ECO:0000256" key="1">
    <source>
        <dbReference type="SAM" id="MobiDB-lite"/>
    </source>
</evidence>
<protein>
    <submittedName>
        <fullName evidence="2">Uncharacterized protein</fullName>
    </submittedName>
</protein>
<sequence length="111" mass="13393">MSDFQEIDPDIPADFLIRKPIEKIRTRYIWKCRTSLLKDRPIKSELRLETPRVFGLTNDYLMVTNMRQRETIDKFPEHLKQRPKVKEEQQPEPIPLHILRDMHRTGRIQNG</sequence>
<dbReference type="Proteomes" id="UP000317178">
    <property type="component" value="Chromosome"/>
</dbReference>
<evidence type="ECO:0000313" key="2">
    <source>
        <dbReference type="EMBL" id="QDU81557.1"/>
    </source>
</evidence>
<name>A0A518CQQ1_9PLAN</name>
<accession>A0A518CQQ1</accession>
<evidence type="ECO:0000313" key="3">
    <source>
        <dbReference type="Proteomes" id="UP000317178"/>
    </source>
</evidence>
<proteinExistence type="predicted"/>
<gene>
    <name evidence="2" type="ORF">Pla110_32990</name>
</gene>